<dbReference type="PANTHER" id="PTHR13555:SF67">
    <property type="entry name" value="ZINC FINGER PROTEIN 474"/>
    <property type="match status" value="1"/>
</dbReference>
<evidence type="ECO:0000313" key="7">
    <source>
        <dbReference type="EMBL" id="KFP44513.1"/>
    </source>
</evidence>
<keyword evidence="2" id="KW-0677">Repeat</keyword>
<gene>
    <name evidence="7" type="ORF">N324_01357</name>
</gene>
<feature type="domain" description="C2HC/C3H-type" evidence="6">
    <location>
        <begin position="74"/>
        <end position="98"/>
    </location>
</feature>
<evidence type="ECO:0000256" key="4">
    <source>
        <dbReference type="ARBA" id="ARBA00022833"/>
    </source>
</evidence>
<dbReference type="GO" id="GO:0008270">
    <property type="term" value="F:zinc ion binding"/>
    <property type="evidence" value="ECO:0007669"/>
    <property type="project" value="UniProtKB-KW"/>
</dbReference>
<reference evidence="7 8" key="1">
    <citation type="submission" date="2014-04" db="EMBL/GenBank/DDBJ databases">
        <title>Genome evolution of avian class.</title>
        <authorList>
            <person name="Zhang G."/>
            <person name="Li C."/>
        </authorList>
    </citation>
    <scope>NUCLEOTIDE SEQUENCE [LARGE SCALE GENOMIC DNA]</scope>
    <source>
        <strain evidence="7">BGI_N324</strain>
    </source>
</reference>
<evidence type="ECO:0000256" key="3">
    <source>
        <dbReference type="ARBA" id="ARBA00022771"/>
    </source>
</evidence>
<sequence length="98" mass="11171">RRPGFRLCCICGREFGSQSISVHEPQCLEKWRIENAQLPRHLRRPEPRKPEVHAGGSCTLTAENEAAYHNAQAQLLPCGNCGRTFLPDRLTVHQKHCR</sequence>
<organism evidence="7 8">
    <name type="scientific">Chlamydotis macqueenii</name>
    <name type="common">Macqueen's bustard</name>
    <dbReference type="NCBI Taxonomy" id="187382"/>
    <lineage>
        <taxon>Eukaryota</taxon>
        <taxon>Metazoa</taxon>
        <taxon>Chordata</taxon>
        <taxon>Craniata</taxon>
        <taxon>Vertebrata</taxon>
        <taxon>Euteleostomi</taxon>
        <taxon>Archelosauria</taxon>
        <taxon>Archosauria</taxon>
        <taxon>Dinosauria</taxon>
        <taxon>Saurischia</taxon>
        <taxon>Theropoda</taxon>
        <taxon>Coelurosauria</taxon>
        <taxon>Aves</taxon>
        <taxon>Neognathae</taxon>
        <taxon>Neoaves</taxon>
        <taxon>Otidimorphae</taxon>
        <taxon>Otidiformes</taxon>
        <taxon>Otididae</taxon>
        <taxon>Chlamydotis</taxon>
    </lineage>
</organism>
<dbReference type="InterPro" id="IPR049899">
    <property type="entry name" value="Znf_C2HC_C3H"/>
</dbReference>
<dbReference type="PROSITE" id="PS52027">
    <property type="entry name" value="ZF_C2HC_C3H"/>
    <property type="match status" value="1"/>
</dbReference>
<dbReference type="PANTHER" id="PTHR13555">
    <property type="entry name" value="C2H2 ZINC FINGER CGI-62-RELATED"/>
    <property type="match status" value="1"/>
</dbReference>
<evidence type="ECO:0000256" key="5">
    <source>
        <dbReference type="PROSITE-ProRule" id="PRU01371"/>
    </source>
</evidence>
<evidence type="ECO:0000256" key="1">
    <source>
        <dbReference type="ARBA" id="ARBA00022723"/>
    </source>
</evidence>
<protein>
    <submittedName>
        <fullName evidence="7">Zinc finger protein 474</fullName>
    </submittedName>
</protein>
<evidence type="ECO:0000313" key="8">
    <source>
        <dbReference type="Proteomes" id="UP000053330"/>
    </source>
</evidence>
<dbReference type="AlphaFoldDB" id="A0A091KYG8"/>
<dbReference type="EMBL" id="KK759685">
    <property type="protein sequence ID" value="KFP44513.1"/>
    <property type="molecule type" value="Genomic_DNA"/>
</dbReference>
<dbReference type="Gene3D" id="3.30.160.60">
    <property type="entry name" value="Classic Zinc Finger"/>
    <property type="match status" value="2"/>
</dbReference>
<dbReference type="InterPro" id="IPR026319">
    <property type="entry name" value="ZC2HC1A/B-like"/>
</dbReference>
<feature type="non-terminal residue" evidence="7">
    <location>
        <position position="1"/>
    </location>
</feature>
<dbReference type="Proteomes" id="UP000053330">
    <property type="component" value="Unassembled WGS sequence"/>
</dbReference>
<dbReference type="Pfam" id="PF13913">
    <property type="entry name" value="zf-C2HC_2"/>
    <property type="match status" value="2"/>
</dbReference>
<evidence type="ECO:0000259" key="6">
    <source>
        <dbReference type="PROSITE" id="PS52027"/>
    </source>
</evidence>
<proteinExistence type="predicted"/>
<keyword evidence="4" id="KW-0862">Zinc</keyword>
<feature type="non-terminal residue" evidence="7">
    <location>
        <position position="98"/>
    </location>
</feature>
<name>A0A091KYG8_9AVES</name>
<keyword evidence="1" id="KW-0479">Metal-binding</keyword>
<accession>A0A091KYG8</accession>
<evidence type="ECO:0000256" key="2">
    <source>
        <dbReference type="ARBA" id="ARBA00022737"/>
    </source>
</evidence>
<keyword evidence="3 5" id="KW-0863">Zinc-finger</keyword>
<keyword evidence="8" id="KW-1185">Reference proteome</keyword>